<feature type="region of interest" description="Disordered" evidence="5">
    <location>
        <begin position="1341"/>
        <end position="1363"/>
    </location>
</feature>
<dbReference type="EC" id="2.7.11.1" evidence="1"/>
<dbReference type="Gene3D" id="1.25.10.10">
    <property type="entry name" value="Leucine-rich Repeat Variant"/>
    <property type="match status" value="2"/>
</dbReference>
<feature type="compositionally biased region" description="Basic residues" evidence="5">
    <location>
        <begin position="340"/>
        <end position="349"/>
    </location>
</feature>
<keyword evidence="2 4" id="KW-0547">Nucleotide-binding</keyword>
<feature type="region of interest" description="Disordered" evidence="5">
    <location>
        <begin position="1"/>
        <end position="24"/>
    </location>
</feature>
<dbReference type="SUPFAM" id="SSF48371">
    <property type="entry name" value="ARM repeat"/>
    <property type="match status" value="1"/>
</dbReference>
<proteinExistence type="predicted"/>
<dbReference type="CDD" id="cd06627">
    <property type="entry name" value="STKc_Cdc7_like"/>
    <property type="match status" value="1"/>
</dbReference>
<dbReference type="GO" id="GO:0005524">
    <property type="term" value="F:ATP binding"/>
    <property type="evidence" value="ECO:0007669"/>
    <property type="project" value="UniProtKB-UniRule"/>
</dbReference>
<evidence type="ECO:0000313" key="8">
    <source>
        <dbReference type="Proteomes" id="UP000242525"/>
    </source>
</evidence>
<dbReference type="Pfam" id="PF00069">
    <property type="entry name" value="Pkinase"/>
    <property type="match status" value="1"/>
</dbReference>
<feature type="compositionally biased region" description="Polar residues" evidence="5">
    <location>
        <begin position="543"/>
        <end position="560"/>
    </location>
</feature>
<dbReference type="OrthoDB" id="8693905at2759"/>
<feature type="region of interest" description="Disordered" evidence="5">
    <location>
        <begin position="327"/>
        <end position="376"/>
    </location>
</feature>
<gene>
    <name evidence="7" type="ORF">BN980_GECA13s01770g</name>
</gene>
<dbReference type="PROSITE" id="PS50011">
    <property type="entry name" value="PROTEIN_KINASE_DOM"/>
    <property type="match status" value="1"/>
</dbReference>
<keyword evidence="8" id="KW-1185">Reference proteome</keyword>
<dbReference type="InterPro" id="IPR011009">
    <property type="entry name" value="Kinase-like_dom_sf"/>
</dbReference>
<feature type="compositionally biased region" description="Polar residues" evidence="5">
    <location>
        <begin position="1171"/>
        <end position="1189"/>
    </location>
</feature>
<feature type="domain" description="Protein kinase" evidence="6">
    <location>
        <begin position="44"/>
        <end position="295"/>
    </location>
</feature>
<evidence type="ECO:0000256" key="5">
    <source>
        <dbReference type="SAM" id="MobiDB-lite"/>
    </source>
</evidence>
<evidence type="ECO:0000313" key="7">
    <source>
        <dbReference type="EMBL" id="CDO56023.1"/>
    </source>
</evidence>
<dbReference type="Gene3D" id="1.10.510.10">
    <property type="entry name" value="Transferase(Phosphotransferase) domain 1"/>
    <property type="match status" value="1"/>
</dbReference>
<evidence type="ECO:0000256" key="3">
    <source>
        <dbReference type="ARBA" id="ARBA00022840"/>
    </source>
</evidence>
<evidence type="ECO:0000259" key="6">
    <source>
        <dbReference type="PROSITE" id="PS50011"/>
    </source>
</evidence>
<feature type="region of interest" description="Disordered" evidence="5">
    <location>
        <begin position="1162"/>
        <end position="1189"/>
    </location>
</feature>
<keyword evidence="3 4" id="KW-0067">ATP-binding</keyword>
<sequence length="1384" mass="155336">MEPQTPKKLRKNSSRYGYGEAGNDIVSSTPAQKLKHHREPLGNYYLGDCLGKGGYASVYRAINKSTGETVAIKQIKIVNVAKYDLDTIMMEIDLLKNLNHPNIVKYHGFIKTADTLNIILEYCENGSLAFMCKRFGKFPENLAALYIAQVLEGLAFLHEQGTIHRDIKGANILTTKDGLAKLADFGVATKTNTKLEEKSTVVGTPNWMAPEVIELNGATTASDIWSLGCTVIELLTGHPPYHRLTSMQALFAIVQNNPPIPEGISPVVQDFLMQCFQKDHNFRVTAKKLLKHPWVCNHVQNSKKNRHSTKYDEAVKTVQKWNQAIHQEAAHSQSTNKPPVPRKSHKKTNISKPSLHPDAVQPTPRMGSDPFMSLNGYSKKKRSEFRGMIQQNNILAPSENNSSDWGDDFQQEDFSKKFSLFVDSHKQALPEARPSLSSGDSGVGDKYTPAKITKSKSNAPVLRTPGQQHSMLGMNSPYREHTGDDFSDLIGDLNISKLSESNKSSKSPIPPIYHPSDLTNLYYGKPPLIPKTPSPVHEIPHTPSKQSDIPFSSNQSSPKKTISLNSFQENEEDYDYSNMFKGQKSLTFDHRNKQQERKDVHSNDDDNDSDDPFAEIEEDYRESDIIDNVARERLAYAQTSVETILDNLNKDLQCNYLLESLDELCQTLYEFPETTKTVIKSHGVLLLLDILDLHMEDKVLVPRLLQILFFLLEENNQSLENFCLVGGIPLVAQFTYRKYTNEIRMQAAMFISLLCNSEKYGLPMLLACGGLFILAEFIEEDCDTQPDFVTIGINGIWSVFELQGSAPRNDICRKLSKNNVLESLASVLEHLVKGINNSGEEQFALIDKIVSIFVYFSQTETHVKMTVASRSLFNILFRTFSKLNTRHQLSILKFIKNMSSLPDILLLLQNANAIERLTEILAGTTKTAYFKDYANQILHTMYNMCRLSNDRQEEAAIAGIIPVLQETISADLPLKEFALPILCDMAHSGKACRKKLWQHNGLETYLNLTSDQYWQVKAYEAIATWLQEEFAKVEEHLSEKKSIEQLLKGLEKATGTMFVDGVLEPLQRVMRSSTTICGMLAGKPLFELINKNLEVKRPMLRLNLLRLLRTILEYFPNKFELVKQTGLFRTIKILSEKDETVLVKELTKDLINFSIPKESNYHHSGFPLPQRTPTSDMPETPSAASISRRNSLLQSPPSLRGYNLPSAVPNGRGNMNNANRWNQREYAHPSNSPQVLQTPMSPPRYPSRLGVHKSMSNNSIGIVPTPSSANLRDEFRFNGGNDGSATGMLLEEAYDRGALMMHAGRRSTIQTPNHVSSPTFSGGLTSSAPFSPMCPSPMSSGYTAAEARTPLSTTRSKSDTPDRDALMIYMNNGLRSPIQGDQFK</sequence>
<name>A0A0J9XGI7_GEOCN</name>
<evidence type="ECO:0000256" key="4">
    <source>
        <dbReference type="PROSITE-ProRule" id="PRU10141"/>
    </source>
</evidence>
<dbReference type="FunFam" id="3.30.200.20:FF:000042">
    <property type="entry name" value="Aurora kinase A"/>
    <property type="match status" value="1"/>
</dbReference>
<evidence type="ECO:0000256" key="1">
    <source>
        <dbReference type="ARBA" id="ARBA00012513"/>
    </source>
</evidence>
<dbReference type="PANTHER" id="PTHR48012">
    <property type="entry name" value="STERILE20-LIKE KINASE, ISOFORM B-RELATED"/>
    <property type="match status" value="1"/>
</dbReference>
<dbReference type="InterPro" id="IPR016024">
    <property type="entry name" value="ARM-type_fold"/>
</dbReference>
<organism evidence="7 8">
    <name type="scientific">Geotrichum candidum</name>
    <name type="common">Oospora lactis</name>
    <name type="synonym">Dipodascus geotrichum</name>
    <dbReference type="NCBI Taxonomy" id="1173061"/>
    <lineage>
        <taxon>Eukaryota</taxon>
        <taxon>Fungi</taxon>
        <taxon>Dikarya</taxon>
        <taxon>Ascomycota</taxon>
        <taxon>Saccharomycotina</taxon>
        <taxon>Dipodascomycetes</taxon>
        <taxon>Dipodascales</taxon>
        <taxon>Dipodascaceae</taxon>
        <taxon>Geotrichum</taxon>
    </lineage>
</organism>
<dbReference type="STRING" id="1173061.A0A0J9XGI7"/>
<dbReference type="SMART" id="SM00220">
    <property type="entry name" value="S_TKc"/>
    <property type="match status" value="1"/>
</dbReference>
<dbReference type="SUPFAM" id="SSF56112">
    <property type="entry name" value="Protein kinase-like (PK-like)"/>
    <property type="match status" value="1"/>
</dbReference>
<dbReference type="PANTHER" id="PTHR48012:SF26">
    <property type="entry name" value="SERINE_THREONINE-PROTEIN KINASE DDB_G0283821-RELATED"/>
    <property type="match status" value="1"/>
</dbReference>
<dbReference type="InterPro" id="IPR017441">
    <property type="entry name" value="Protein_kinase_ATP_BS"/>
</dbReference>
<dbReference type="GO" id="GO:0004674">
    <property type="term" value="F:protein serine/threonine kinase activity"/>
    <property type="evidence" value="ECO:0007669"/>
    <property type="project" value="UniProtKB-EC"/>
</dbReference>
<feature type="region of interest" description="Disordered" evidence="5">
    <location>
        <begin position="431"/>
        <end position="472"/>
    </location>
</feature>
<dbReference type="EMBL" id="CCBN010000013">
    <property type="protein sequence ID" value="CDO56023.1"/>
    <property type="molecule type" value="Genomic_DNA"/>
</dbReference>
<feature type="region of interest" description="Disordered" evidence="5">
    <location>
        <begin position="524"/>
        <end position="560"/>
    </location>
</feature>
<dbReference type="GO" id="GO:0005737">
    <property type="term" value="C:cytoplasm"/>
    <property type="evidence" value="ECO:0007669"/>
    <property type="project" value="TreeGrafter"/>
</dbReference>
<protein>
    <recommendedName>
        <fullName evidence="1">non-specific serine/threonine protein kinase</fullName>
        <ecNumber evidence="1">2.7.11.1</ecNumber>
    </recommendedName>
</protein>
<dbReference type="InterPro" id="IPR011989">
    <property type="entry name" value="ARM-like"/>
</dbReference>
<dbReference type="FunFam" id="1.10.510.10:FF:000571">
    <property type="entry name" value="Maternal embryonic leucine zipper kinase"/>
    <property type="match status" value="1"/>
</dbReference>
<feature type="compositionally biased region" description="Polar residues" evidence="5">
    <location>
        <begin position="327"/>
        <end position="337"/>
    </location>
</feature>
<reference evidence="7" key="1">
    <citation type="submission" date="2014-03" db="EMBL/GenBank/DDBJ databases">
        <authorList>
            <person name="Casaregola S."/>
        </authorList>
    </citation>
    <scope>NUCLEOTIDE SEQUENCE [LARGE SCALE GENOMIC DNA]</scope>
    <source>
        <strain evidence="7">CLIB 918</strain>
    </source>
</reference>
<dbReference type="PROSITE" id="PS00107">
    <property type="entry name" value="PROTEIN_KINASE_ATP"/>
    <property type="match status" value="1"/>
</dbReference>
<feature type="compositionally biased region" description="Basic and acidic residues" evidence="5">
    <location>
        <begin position="588"/>
        <end position="604"/>
    </location>
</feature>
<dbReference type="InterPro" id="IPR000719">
    <property type="entry name" value="Prot_kinase_dom"/>
</dbReference>
<comment type="caution">
    <text evidence="7">The sequence shown here is derived from an EMBL/GenBank/DDBJ whole genome shotgun (WGS) entry which is preliminary data.</text>
</comment>
<feature type="binding site" evidence="4">
    <location>
        <position position="73"/>
    </location>
    <ligand>
        <name>ATP</name>
        <dbReference type="ChEBI" id="CHEBI:30616"/>
    </ligand>
</feature>
<dbReference type="InterPro" id="IPR050629">
    <property type="entry name" value="STE20/SPS1-PAK"/>
</dbReference>
<accession>A0A0J9XGI7</accession>
<evidence type="ECO:0000256" key="2">
    <source>
        <dbReference type="ARBA" id="ARBA00022741"/>
    </source>
</evidence>
<dbReference type="Proteomes" id="UP000242525">
    <property type="component" value="Unassembled WGS sequence"/>
</dbReference>
<feature type="region of interest" description="Disordered" evidence="5">
    <location>
        <begin position="588"/>
        <end position="613"/>
    </location>
</feature>